<dbReference type="AlphaFoldDB" id="A0A5D5AER1"/>
<keyword evidence="3" id="KW-1185">Reference proteome</keyword>
<evidence type="ECO:0000259" key="1">
    <source>
        <dbReference type="Pfam" id="PF01978"/>
    </source>
</evidence>
<dbReference type="InterPro" id="IPR036390">
    <property type="entry name" value="WH_DNA-bd_sf"/>
</dbReference>
<gene>
    <name evidence="2" type="ORF">FYC77_19825</name>
</gene>
<proteinExistence type="predicted"/>
<accession>A0A5D5AER1</accession>
<dbReference type="InterPro" id="IPR036388">
    <property type="entry name" value="WH-like_DNA-bd_sf"/>
</dbReference>
<dbReference type="Pfam" id="PF01978">
    <property type="entry name" value="TrmB"/>
    <property type="match status" value="1"/>
</dbReference>
<dbReference type="Proteomes" id="UP000324104">
    <property type="component" value="Unassembled WGS sequence"/>
</dbReference>
<dbReference type="Gene3D" id="1.10.10.10">
    <property type="entry name" value="Winged helix-like DNA-binding domain superfamily/Winged helix DNA-binding domain"/>
    <property type="match status" value="1"/>
</dbReference>
<protein>
    <submittedName>
        <fullName evidence="2">DeoR family transcriptional regulator</fullName>
    </submittedName>
</protein>
<feature type="domain" description="Transcription regulator TrmB N-terminal" evidence="1">
    <location>
        <begin position="31"/>
        <end position="84"/>
    </location>
</feature>
<organism evidence="2 3">
    <name type="scientific">Natrialba swarupiae</name>
    <dbReference type="NCBI Taxonomy" id="2448032"/>
    <lineage>
        <taxon>Archaea</taxon>
        <taxon>Methanobacteriati</taxon>
        <taxon>Methanobacteriota</taxon>
        <taxon>Stenosarchaea group</taxon>
        <taxon>Halobacteria</taxon>
        <taxon>Halobacteriales</taxon>
        <taxon>Natrialbaceae</taxon>
        <taxon>Natrialba</taxon>
    </lineage>
</organism>
<dbReference type="RefSeq" id="WP_149083213.1">
    <property type="nucleotide sequence ID" value="NZ_VTAW01000059.1"/>
</dbReference>
<dbReference type="SUPFAM" id="SSF46785">
    <property type="entry name" value="Winged helix' DNA-binding domain"/>
    <property type="match status" value="1"/>
</dbReference>
<dbReference type="EMBL" id="VTAW01000059">
    <property type="protein sequence ID" value="TYT60269.1"/>
    <property type="molecule type" value="Genomic_DNA"/>
</dbReference>
<evidence type="ECO:0000313" key="2">
    <source>
        <dbReference type="EMBL" id="TYT60269.1"/>
    </source>
</evidence>
<sequence>MVVIDHLREILFNMENNIVYMAKRDDIWDQALYHLVNDGSVSTRKIKQHVDASDQTIRHVLHTLEDKGYVERESNRHHTFHANDRNYLFSRLES</sequence>
<dbReference type="InterPro" id="IPR002831">
    <property type="entry name" value="Tscrpt_reg_TrmB_N"/>
</dbReference>
<reference evidence="2 3" key="1">
    <citation type="submission" date="2019-08" db="EMBL/GenBank/DDBJ databases">
        <title>Archaea genome.</title>
        <authorList>
            <person name="Kajale S."/>
            <person name="Shouche Y."/>
            <person name="Deshpande N."/>
            <person name="Sharma A."/>
        </authorList>
    </citation>
    <scope>NUCLEOTIDE SEQUENCE [LARGE SCALE GENOMIC DNA]</scope>
    <source>
        <strain evidence="2 3">ESP3B_9</strain>
    </source>
</reference>
<evidence type="ECO:0000313" key="3">
    <source>
        <dbReference type="Proteomes" id="UP000324104"/>
    </source>
</evidence>
<comment type="caution">
    <text evidence="2">The sequence shown here is derived from an EMBL/GenBank/DDBJ whole genome shotgun (WGS) entry which is preliminary data.</text>
</comment>
<name>A0A5D5AER1_9EURY</name>